<dbReference type="Proteomes" id="UP000440694">
    <property type="component" value="Unassembled WGS sequence"/>
</dbReference>
<organism evidence="1 2">
    <name type="scientific">Hyphomicrobium album</name>
    <dbReference type="NCBI Taxonomy" id="2665159"/>
    <lineage>
        <taxon>Bacteria</taxon>
        <taxon>Pseudomonadati</taxon>
        <taxon>Pseudomonadota</taxon>
        <taxon>Alphaproteobacteria</taxon>
        <taxon>Hyphomicrobiales</taxon>
        <taxon>Hyphomicrobiaceae</taxon>
        <taxon>Hyphomicrobium</taxon>
    </lineage>
</organism>
<proteinExistence type="predicted"/>
<keyword evidence="2" id="KW-1185">Reference proteome</keyword>
<dbReference type="EMBL" id="WMBQ01000002">
    <property type="protein sequence ID" value="MTD95443.1"/>
    <property type="molecule type" value="Genomic_DNA"/>
</dbReference>
<evidence type="ECO:0000313" key="1">
    <source>
        <dbReference type="EMBL" id="MTD95443.1"/>
    </source>
</evidence>
<evidence type="ECO:0000313" key="2">
    <source>
        <dbReference type="Proteomes" id="UP000440694"/>
    </source>
</evidence>
<reference evidence="1 2" key="1">
    <citation type="submission" date="2019-11" db="EMBL/GenBank/DDBJ databases">
        <title>Identification of a novel strain.</title>
        <authorList>
            <person name="Xu Q."/>
            <person name="Wang G."/>
        </authorList>
    </citation>
    <scope>NUCLEOTIDE SEQUENCE [LARGE SCALE GENOMIC DNA]</scope>
    <source>
        <strain evidence="2">xq</strain>
    </source>
</reference>
<dbReference type="RefSeq" id="WP_154739987.1">
    <property type="nucleotide sequence ID" value="NZ_WMBQ01000002.1"/>
</dbReference>
<name>A0A6I3KLY8_9HYPH</name>
<comment type="caution">
    <text evidence="1">The sequence shown here is derived from an EMBL/GenBank/DDBJ whole genome shotgun (WGS) entry which is preliminary data.</text>
</comment>
<protein>
    <submittedName>
        <fullName evidence="1">Uncharacterized protein</fullName>
    </submittedName>
</protein>
<sequence length="163" mass="17924">MRLICLGQVSKAPRGRQAAPAKKRAGKAAPHPQAYTFLERVPLRLSAHKPVWDALRKHATRQVVVDAEHPKDTFTADVIPLDQLGGEAWAALGQVLAERRALALDAEKQATASEILSKPLDPIFAQELEWLTLRNLLAAAMPRTPGKQARARKPNRALLLLDL</sequence>
<accession>A0A6I3KLY8</accession>
<gene>
    <name evidence="1" type="ORF">GIW81_13975</name>
</gene>
<dbReference type="AlphaFoldDB" id="A0A6I3KLY8"/>